<dbReference type="EMBL" id="QKKF02011256">
    <property type="protein sequence ID" value="RZF44136.1"/>
    <property type="molecule type" value="Genomic_DNA"/>
</dbReference>
<organism evidence="3 4">
    <name type="scientific">Laodelphax striatellus</name>
    <name type="common">Small brown planthopper</name>
    <name type="synonym">Delphax striatella</name>
    <dbReference type="NCBI Taxonomy" id="195883"/>
    <lineage>
        <taxon>Eukaryota</taxon>
        <taxon>Metazoa</taxon>
        <taxon>Ecdysozoa</taxon>
        <taxon>Arthropoda</taxon>
        <taxon>Hexapoda</taxon>
        <taxon>Insecta</taxon>
        <taxon>Pterygota</taxon>
        <taxon>Neoptera</taxon>
        <taxon>Paraneoptera</taxon>
        <taxon>Hemiptera</taxon>
        <taxon>Auchenorrhyncha</taxon>
        <taxon>Fulgoroidea</taxon>
        <taxon>Delphacidae</taxon>
        <taxon>Criomorphinae</taxon>
        <taxon>Laodelphax</taxon>
    </lineage>
</organism>
<proteinExistence type="predicted"/>
<dbReference type="OrthoDB" id="6629211at2759"/>
<feature type="chain" id="PRO_5019722796" evidence="2">
    <location>
        <begin position="24"/>
        <end position="143"/>
    </location>
</feature>
<protein>
    <submittedName>
        <fullName evidence="3">Uncharacterized protein</fullName>
    </submittedName>
</protein>
<sequence>MGWITQTSCTLCVVVAVAAVAWGREVPTAAQSAAVAGAAAQGAPLRVGDDTPPHATRGAKRELGEVAYHHGGHHKHATSYQNVVLHSYHPKKVIYHKKHGHHHDAPPSYQPLPHHPIAPPHHHSPVPVYDEGITVDDESYPAY</sequence>
<reference evidence="3 4" key="1">
    <citation type="journal article" date="2017" name="Gigascience">
        <title>Genome sequence of the small brown planthopper, Laodelphax striatellus.</title>
        <authorList>
            <person name="Zhu J."/>
            <person name="Jiang F."/>
            <person name="Wang X."/>
            <person name="Yang P."/>
            <person name="Bao Y."/>
            <person name="Zhao W."/>
            <person name="Wang W."/>
            <person name="Lu H."/>
            <person name="Wang Q."/>
            <person name="Cui N."/>
            <person name="Li J."/>
            <person name="Chen X."/>
            <person name="Luo L."/>
            <person name="Yu J."/>
            <person name="Kang L."/>
            <person name="Cui F."/>
        </authorList>
    </citation>
    <scope>NUCLEOTIDE SEQUENCE [LARGE SCALE GENOMIC DNA]</scope>
    <source>
        <strain evidence="3">Lst14</strain>
    </source>
</reference>
<dbReference type="Proteomes" id="UP000291343">
    <property type="component" value="Unassembled WGS sequence"/>
</dbReference>
<dbReference type="InParanoid" id="A0A482XEB2"/>
<gene>
    <name evidence="3" type="ORF">LSTR_LSTR012958</name>
</gene>
<evidence type="ECO:0000256" key="1">
    <source>
        <dbReference type="SAM" id="MobiDB-lite"/>
    </source>
</evidence>
<name>A0A482XEB2_LAOST</name>
<evidence type="ECO:0000256" key="2">
    <source>
        <dbReference type="SAM" id="SignalP"/>
    </source>
</evidence>
<keyword evidence="4" id="KW-1185">Reference proteome</keyword>
<evidence type="ECO:0000313" key="4">
    <source>
        <dbReference type="Proteomes" id="UP000291343"/>
    </source>
</evidence>
<feature type="signal peptide" evidence="2">
    <location>
        <begin position="1"/>
        <end position="23"/>
    </location>
</feature>
<accession>A0A482XEB2</accession>
<feature type="region of interest" description="Disordered" evidence="1">
    <location>
        <begin position="99"/>
        <end position="123"/>
    </location>
</feature>
<comment type="caution">
    <text evidence="3">The sequence shown here is derived from an EMBL/GenBank/DDBJ whole genome shotgun (WGS) entry which is preliminary data.</text>
</comment>
<feature type="compositionally biased region" description="Pro residues" evidence="1">
    <location>
        <begin position="108"/>
        <end position="119"/>
    </location>
</feature>
<keyword evidence="2" id="KW-0732">Signal</keyword>
<dbReference type="AlphaFoldDB" id="A0A482XEB2"/>
<evidence type="ECO:0000313" key="3">
    <source>
        <dbReference type="EMBL" id="RZF44136.1"/>
    </source>
</evidence>